<evidence type="ECO:0000259" key="1">
    <source>
        <dbReference type="Pfam" id="PF00668"/>
    </source>
</evidence>
<organism evidence="2 3">
    <name type="scientific">Streptomyces flavofungini</name>
    <dbReference type="NCBI Taxonomy" id="68200"/>
    <lineage>
        <taxon>Bacteria</taxon>
        <taxon>Bacillati</taxon>
        <taxon>Actinomycetota</taxon>
        <taxon>Actinomycetes</taxon>
        <taxon>Kitasatosporales</taxon>
        <taxon>Streptomycetaceae</taxon>
        <taxon>Streptomyces</taxon>
    </lineage>
</organism>
<dbReference type="SUPFAM" id="SSF52777">
    <property type="entry name" value="CoA-dependent acyltransferases"/>
    <property type="match status" value="2"/>
</dbReference>
<feature type="domain" description="Condensation" evidence="1">
    <location>
        <begin position="2"/>
        <end position="407"/>
    </location>
</feature>
<reference evidence="2 3" key="1">
    <citation type="submission" date="2020-12" db="EMBL/GenBank/DDBJ databases">
        <title>Streptomyces typhae sp. nov., a novel endophytic actinomycete isolated from the root of cattail pollen (Typha angustifolia L.).</title>
        <authorList>
            <person name="Peng C."/>
            <person name="Liu C."/>
        </authorList>
    </citation>
    <scope>NUCLEOTIDE SEQUENCE [LARGE SCALE GENOMIC DNA]</scope>
    <source>
        <strain evidence="2 3">JCM 4753</strain>
    </source>
</reference>
<dbReference type="InterPro" id="IPR023213">
    <property type="entry name" value="CAT-like_dom_sf"/>
</dbReference>
<dbReference type="PANTHER" id="PTHR45527">
    <property type="entry name" value="NONRIBOSOMAL PEPTIDE SYNTHETASE"/>
    <property type="match status" value="1"/>
</dbReference>
<evidence type="ECO:0000313" key="2">
    <source>
        <dbReference type="EMBL" id="MBJ3812789.1"/>
    </source>
</evidence>
<gene>
    <name evidence="2" type="ORF">JGB26_37950</name>
</gene>
<accession>A0ABS0XHT9</accession>
<dbReference type="PANTHER" id="PTHR45527:SF1">
    <property type="entry name" value="FATTY ACID SYNTHASE"/>
    <property type="match status" value="1"/>
</dbReference>
<keyword evidence="3" id="KW-1185">Reference proteome</keyword>
<name>A0ABS0XHT9_9ACTN</name>
<dbReference type="InterPro" id="IPR001242">
    <property type="entry name" value="Condensation_dom"/>
</dbReference>
<dbReference type="Pfam" id="PF00668">
    <property type="entry name" value="Condensation"/>
    <property type="match status" value="1"/>
</dbReference>
<dbReference type="EMBL" id="JAEKOZ010000043">
    <property type="protein sequence ID" value="MBJ3812789.1"/>
    <property type="molecule type" value="Genomic_DNA"/>
</dbReference>
<sequence>MRTWMAQAEDLANPVYCICDYLDIRGRIAPELMVLAHEQVEREAEALRLGIVPAKDSEGGYRQFLRPDPAPLDFIDVSTGADPGAAAKKWMETDVQGPVDPLMLCRAALLKIADDHFILYRRVHHAVVDGYSLALIFNRTAAVYTALARRLPADEGAFPAFARLTDAEAAYREGKSRTRDRAHWLDKMADRPAPVSLSGRSAGLAVGRRRTTELTPDRVARLEGAAGRLGVTWSDLAVSTVAAYVGLGTGARELQLGLPTGGRLSPQVRNVPGMTMNILPLRLDVDTGLPFGEFARRVSREVRQVLLHSRYPTAEISREVAEQGGGARLWGPMVNVMKFDYKLDFAGAAATMRTMSIPITIDMTVYFFQTAADGTTEVILDAHPELFSPRETDTHMAGLLSLLDAIEKADPKTPVCGLSTAPAPEAAG</sequence>
<dbReference type="Gene3D" id="3.30.559.10">
    <property type="entry name" value="Chloramphenicol acetyltransferase-like domain"/>
    <property type="match status" value="1"/>
</dbReference>
<dbReference type="Proteomes" id="UP000634780">
    <property type="component" value="Unassembled WGS sequence"/>
</dbReference>
<protein>
    <recommendedName>
        <fullName evidence="1">Condensation domain-containing protein</fullName>
    </recommendedName>
</protein>
<proteinExistence type="predicted"/>
<dbReference type="Gene3D" id="3.30.559.30">
    <property type="entry name" value="Nonribosomal peptide synthetase, condensation domain"/>
    <property type="match status" value="1"/>
</dbReference>
<evidence type="ECO:0000313" key="3">
    <source>
        <dbReference type="Proteomes" id="UP000634780"/>
    </source>
</evidence>
<comment type="caution">
    <text evidence="2">The sequence shown here is derived from an EMBL/GenBank/DDBJ whole genome shotgun (WGS) entry which is preliminary data.</text>
</comment>